<dbReference type="InterPro" id="IPR036179">
    <property type="entry name" value="Ig-like_dom_sf"/>
</dbReference>
<evidence type="ECO:0000256" key="1">
    <source>
        <dbReference type="SAM" id="Phobius"/>
    </source>
</evidence>
<dbReference type="EMBL" id="JANPWB010000010">
    <property type="protein sequence ID" value="KAJ1147076.1"/>
    <property type="molecule type" value="Genomic_DNA"/>
</dbReference>
<accession>A0AAV7R3F9</accession>
<protein>
    <submittedName>
        <fullName evidence="3">Uncharacterized protein</fullName>
    </submittedName>
</protein>
<gene>
    <name evidence="3" type="ORF">NDU88_013323</name>
</gene>
<comment type="caution">
    <text evidence="3">The sequence shown here is derived from an EMBL/GenBank/DDBJ whole genome shotgun (WGS) entry which is preliminary data.</text>
</comment>
<evidence type="ECO:0000313" key="4">
    <source>
        <dbReference type="Proteomes" id="UP001066276"/>
    </source>
</evidence>
<keyword evidence="2" id="KW-0732">Signal</keyword>
<dbReference type="Proteomes" id="UP001066276">
    <property type="component" value="Chromosome 6"/>
</dbReference>
<dbReference type="SUPFAM" id="SSF48726">
    <property type="entry name" value="Immunoglobulin"/>
    <property type="match status" value="1"/>
</dbReference>
<keyword evidence="1" id="KW-0472">Membrane</keyword>
<reference evidence="3" key="1">
    <citation type="journal article" date="2022" name="bioRxiv">
        <title>Sequencing and chromosome-scale assembly of the giantPleurodeles waltlgenome.</title>
        <authorList>
            <person name="Brown T."/>
            <person name="Elewa A."/>
            <person name="Iarovenko S."/>
            <person name="Subramanian E."/>
            <person name="Araus A.J."/>
            <person name="Petzold A."/>
            <person name="Susuki M."/>
            <person name="Suzuki K.-i.T."/>
            <person name="Hayashi T."/>
            <person name="Toyoda A."/>
            <person name="Oliveira C."/>
            <person name="Osipova E."/>
            <person name="Leigh N.D."/>
            <person name="Simon A."/>
            <person name="Yun M.H."/>
        </authorList>
    </citation>
    <scope>NUCLEOTIDE SEQUENCE</scope>
    <source>
        <strain evidence="3">20211129_DDA</strain>
        <tissue evidence="3">Liver</tissue>
    </source>
</reference>
<keyword evidence="4" id="KW-1185">Reference proteome</keyword>
<evidence type="ECO:0000256" key="2">
    <source>
        <dbReference type="SAM" id="SignalP"/>
    </source>
</evidence>
<sequence length="189" mass="20824">MARARDLWRLLVVVLLRCTASTDADIPHKTLPAGSDFSIPTQRLPLVSLFRNQTHNHREHIAFLANGTVTLFSSNFSGRLIINLTDFLTIQDLRPEDSGLYVLQDEPNKSIIQKIYLTVSAEPTTPAVYSSNTTDPKARGRVGLSGLLAVLLLVLVLLAVKRKSLKHLVSRAARPSAETVKMMEGEPSV</sequence>
<evidence type="ECO:0000313" key="3">
    <source>
        <dbReference type="EMBL" id="KAJ1147076.1"/>
    </source>
</evidence>
<feature type="chain" id="PRO_5043597028" evidence="2">
    <location>
        <begin position="25"/>
        <end position="189"/>
    </location>
</feature>
<keyword evidence="1" id="KW-0812">Transmembrane</keyword>
<keyword evidence="1" id="KW-1133">Transmembrane helix</keyword>
<feature type="transmembrane region" description="Helical" evidence="1">
    <location>
        <begin position="142"/>
        <end position="160"/>
    </location>
</feature>
<proteinExistence type="predicted"/>
<organism evidence="3 4">
    <name type="scientific">Pleurodeles waltl</name>
    <name type="common">Iberian ribbed newt</name>
    <dbReference type="NCBI Taxonomy" id="8319"/>
    <lineage>
        <taxon>Eukaryota</taxon>
        <taxon>Metazoa</taxon>
        <taxon>Chordata</taxon>
        <taxon>Craniata</taxon>
        <taxon>Vertebrata</taxon>
        <taxon>Euteleostomi</taxon>
        <taxon>Amphibia</taxon>
        <taxon>Batrachia</taxon>
        <taxon>Caudata</taxon>
        <taxon>Salamandroidea</taxon>
        <taxon>Salamandridae</taxon>
        <taxon>Pleurodelinae</taxon>
        <taxon>Pleurodeles</taxon>
    </lineage>
</organism>
<dbReference type="AlphaFoldDB" id="A0AAV7R3F9"/>
<feature type="signal peptide" evidence="2">
    <location>
        <begin position="1"/>
        <end position="24"/>
    </location>
</feature>
<dbReference type="Gene3D" id="2.60.40.10">
    <property type="entry name" value="Immunoglobulins"/>
    <property type="match status" value="1"/>
</dbReference>
<name>A0AAV7R3F9_PLEWA</name>
<dbReference type="InterPro" id="IPR013783">
    <property type="entry name" value="Ig-like_fold"/>
</dbReference>